<evidence type="ECO:0000313" key="2">
    <source>
        <dbReference type="EMBL" id="TDD12324.1"/>
    </source>
</evidence>
<dbReference type="PANTHER" id="PTHR43689">
    <property type="entry name" value="HYDROLASE"/>
    <property type="match status" value="1"/>
</dbReference>
<keyword evidence="3" id="KW-1185">Reference proteome</keyword>
<accession>A0A4R4W971</accession>
<reference evidence="2 3" key="1">
    <citation type="submission" date="2019-03" db="EMBL/GenBank/DDBJ databases">
        <title>Draft genome sequences of novel Actinobacteria.</title>
        <authorList>
            <person name="Sahin N."/>
            <person name="Ay H."/>
            <person name="Saygin H."/>
        </authorList>
    </citation>
    <scope>NUCLEOTIDE SEQUENCE [LARGE SCALE GENOMIC DNA]</scope>
    <source>
        <strain evidence="2 3">KC310</strain>
    </source>
</reference>
<dbReference type="Proteomes" id="UP000295258">
    <property type="component" value="Unassembled WGS sequence"/>
</dbReference>
<evidence type="ECO:0000313" key="3">
    <source>
        <dbReference type="Proteomes" id="UP000295258"/>
    </source>
</evidence>
<organism evidence="2 3">
    <name type="scientific">Nonomuraea deserti</name>
    <dbReference type="NCBI Taxonomy" id="1848322"/>
    <lineage>
        <taxon>Bacteria</taxon>
        <taxon>Bacillati</taxon>
        <taxon>Actinomycetota</taxon>
        <taxon>Actinomycetes</taxon>
        <taxon>Streptosporangiales</taxon>
        <taxon>Streptosporangiaceae</taxon>
        <taxon>Nonomuraea</taxon>
    </lineage>
</organism>
<comment type="caution">
    <text evidence="2">The sequence shown here is derived from an EMBL/GenBank/DDBJ whole genome shotgun (WGS) entry which is preliminary data.</text>
</comment>
<dbReference type="GO" id="GO:0016787">
    <property type="term" value="F:hydrolase activity"/>
    <property type="evidence" value="ECO:0007669"/>
    <property type="project" value="UniProtKB-KW"/>
</dbReference>
<dbReference type="Gene3D" id="3.40.50.1820">
    <property type="entry name" value="alpha/beta hydrolase"/>
    <property type="match status" value="1"/>
</dbReference>
<dbReference type="InterPro" id="IPR022742">
    <property type="entry name" value="Hydrolase_4"/>
</dbReference>
<proteinExistence type="predicted"/>
<dbReference type="Pfam" id="PF12146">
    <property type="entry name" value="Hydrolase_4"/>
    <property type="match status" value="1"/>
</dbReference>
<feature type="domain" description="Serine aminopeptidase S33" evidence="1">
    <location>
        <begin position="40"/>
        <end position="201"/>
    </location>
</feature>
<gene>
    <name evidence="2" type="ORF">E1292_02500</name>
</gene>
<dbReference type="EMBL" id="SMKO01000003">
    <property type="protein sequence ID" value="TDD12324.1"/>
    <property type="molecule type" value="Genomic_DNA"/>
</dbReference>
<keyword evidence="2" id="KW-0378">Hydrolase</keyword>
<name>A0A4R4W971_9ACTN</name>
<sequence length="250" mass="27400">MTNEPTLVFIPCFSGAPWDLTTLTPLAHRPQRTFRLPEGVADMEVYADAAAAHVADLDDYVLVGDSFGANIALALAVRRPAGLRALVMSGGFAANPVSSPVWRSAMRMMGRLRGGLYRQLALRAHAHRLASPHDRAGQIPWSEADSRRLFLDNTPATSFGARIGAALTADYIDRLDRVRVPTLIITPSHDKLIGERAAEIMRTGIAGSREIVLDRSGHMFRFTHPETYARAVETFLTETAGDREMTHAAR</sequence>
<dbReference type="RefSeq" id="WP_132591542.1">
    <property type="nucleotide sequence ID" value="NZ_SMKO01000003.1"/>
</dbReference>
<dbReference type="SUPFAM" id="SSF53474">
    <property type="entry name" value="alpha/beta-Hydrolases"/>
    <property type="match status" value="1"/>
</dbReference>
<protein>
    <submittedName>
        <fullName evidence="2">Alpha/beta hydrolase</fullName>
    </submittedName>
</protein>
<dbReference type="AlphaFoldDB" id="A0A4R4W971"/>
<dbReference type="InterPro" id="IPR029058">
    <property type="entry name" value="AB_hydrolase_fold"/>
</dbReference>
<evidence type="ECO:0000259" key="1">
    <source>
        <dbReference type="Pfam" id="PF12146"/>
    </source>
</evidence>
<dbReference type="PANTHER" id="PTHR43689:SF8">
    <property type="entry name" value="ALPHA_BETA-HYDROLASES SUPERFAMILY PROTEIN"/>
    <property type="match status" value="1"/>
</dbReference>